<keyword evidence="1" id="KW-0732">Signal</keyword>
<organism evidence="2 3">
    <name type="scientific">Ramlibacter albus</name>
    <dbReference type="NCBI Taxonomy" id="2079448"/>
    <lineage>
        <taxon>Bacteria</taxon>
        <taxon>Pseudomonadati</taxon>
        <taxon>Pseudomonadota</taxon>
        <taxon>Betaproteobacteria</taxon>
        <taxon>Burkholderiales</taxon>
        <taxon>Comamonadaceae</taxon>
        <taxon>Ramlibacter</taxon>
    </lineage>
</organism>
<dbReference type="EMBL" id="JACORU010000010">
    <property type="protein sequence ID" value="MBC5767383.1"/>
    <property type="molecule type" value="Genomic_DNA"/>
</dbReference>
<dbReference type="Proteomes" id="UP000596827">
    <property type="component" value="Unassembled WGS sequence"/>
</dbReference>
<evidence type="ECO:0000313" key="2">
    <source>
        <dbReference type="EMBL" id="MBC5767383.1"/>
    </source>
</evidence>
<accession>A0A923MDE6</accession>
<evidence type="ECO:0000313" key="3">
    <source>
        <dbReference type="Proteomes" id="UP000596827"/>
    </source>
</evidence>
<keyword evidence="3" id="KW-1185">Reference proteome</keyword>
<dbReference type="RefSeq" id="WP_187083869.1">
    <property type="nucleotide sequence ID" value="NZ_JACORU010000010.1"/>
</dbReference>
<proteinExistence type="predicted"/>
<evidence type="ECO:0000256" key="1">
    <source>
        <dbReference type="SAM" id="SignalP"/>
    </source>
</evidence>
<dbReference type="Pfam" id="PF11776">
    <property type="entry name" value="RcnB"/>
    <property type="match status" value="1"/>
</dbReference>
<feature type="chain" id="PRO_5037043733" evidence="1">
    <location>
        <begin position="23"/>
        <end position="132"/>
    </location>
</feature>
<feature type="signal peptide" evidence="1">
    <location>
        <begin position="1"/>
        <end position="22"/>
    </location>
</feature>
<protein>
    <submittedName>
        <fullName evidence="2">RcnB family protein</fullName>
    </submittedName>
</protein>
<dbReference type="InterPro" id="IPR024572">
    <property type="entry name" value="RcnB"/>
</dbReference>
<reference evidence="2" key="1">
    <citation type="submission" date="2020-08" db="EMBL/GenBank/DDBJ databases">
        <title>Ramlibacter sp. GTP1 16S ribosomal RNA gene genome sequencing and assembly.</title>
        <authorList>
            <person name="Kang M."/>
        </authorList>
    </citation>
    <scope>NUCLEOTIDE SEQUENCE</scope>
    <source>
        <strain evidence="2">GTP1</strain>
    </source>
</reference>
<dbReference type="Gene3D" id="3.10.450.160">
    <property type="entry name" value="inner membrane protein cigr"/>
    <property type="match status" value="1"/>
</dbReference>
<sequence length="132" mass="13616">MKKITTIAVAVAAAVAAGGAFADKGGHGHGHGHGKHGNDDVVMSYYDAGPGCPPGLAKKNNGCLPPGQAKKMHQQLVVGQRLPSEIVYYPVPQPVLVTLPPPQPGYHYVQVNNDVVLLNAAGVIANILLGRG</sequence>
<comment type="caution">
    <text evidence="2">The sequence shown here is derived from an EMBL/GenBank/DDBJ whole genome shotgun (WGS) entry which is preliminary data.</text>
</comment>
<gene>
    <name evidence="2" type="ORF">H8R02_23155</name>
</gene>
<dbReference type="AlphaFoldDB" id="A0A923MDE6"/>
<name>A0A923MDE6_9BURK</name>